<gene>
    <name evidence="1" type="ORF">NCTC13533_05017</name>
</gene>
<reference evidence="1 2" key="1">
    <citation type="submission" date="2018-06" db="EMBL/GenBank/DDBJ databases">
        <authorList>
            <consortium name="Pathogen Informatics"/>
            <person name="Doyle S."/>
        </authorList>
    </citation>
    <scope>NUCLEOTIDE SEQUENCE [LARGE SCALE GENOMIC DNA]</scope>
    <source>
        <strain evidence="1 2">NCTC13533</strain>
    </source>
</reference>
<accession>A0A376ENM6</accession>
<dbReference type="EMBL" id="UFVQ01000003">
    <property type="protein sequence ID" value="STD11397.1"/>
    <property type="molecule type" value="Genomic_DNA"/>
</dbReference>
<accession>A0A1M6ZCW4</accession>
<organism evidence="1 2">
    <name type="scientific">Chryseobacterium carnipullorum</name>
    <dbReference type="NCBI Taxonomy" id="1124835"/>
    <lineage>
        <taxon>Bacteria</taxon>
        <taxon>Pseudomonadati</taxon>
        <taxon>Bacteroidota</taxon>
        <taxon>Flavobacteriia</taxon>
        <taxon>Flavobacteriales</taxon>
        <taxon>Weeksellaceae</taxon>
        <taxon>Chryseobacterium group</taxon>
        <taxon>Chryseobacterium</taxon>
    </lineage>
</organism>
<evidence type="ECO:0000313" key="1">
    <source>
        <dbReference type="EMBL" id="STD11397.1"/>
    </source>
</evidence>
<dbReference type="AlphaFoldDB" id="A0A1M6ZCW4"/>
<protein>
    <submittedName>
        <fullName evidence="1">Uncharacterized protein</fullName>
    </submittedName>
</protein>
<proteinExistence type="predicted"/>
<evidence type="ECO:0000313" key="2">
    <source>
        <dbReference type="Proteomes" id="UP000255224"/>
    </source>
</evidence>
<dbReference type="RefSeq" id="WP_164466340.1">
    <property type="nucleotide sequence ID" value="NZ_CP033920.1"/>
</dbReference>
<dbReference type="Proteomes" id="UP000255224">
    <property type="component" value="Unassembled WGS sequence"/>
</dbReference>
<name>A0A1M6ZCW4_CHRCU</name>
<sequence length="45" mass="5042">MENKNLTNSISIVELEERFETSVVSLDAERCSRNTADVRLEASAL</sequence>